<dbReference type="EMBL" id="BTGB01000005">
    <property type="protein sequence ID" value="GMM47105.1"/>
    <property type="molecule type" value="Genomic_DNA"/>
</dbReference>
<gene>
    <name evidence="1" type="ORF">DAPK24_036800</name>
</gene>
<reference evidence="1 2" key="1">
    <citation type="journal article" date="2023" name="Elife">
        <title>Identification of key yeast species and microbe-microbe interactions impacting larval growth of Drosophila in the wild.</title>
        <authorList>
            <person name="Mure A."/>
            <person name="Sugiura Y."/>
            <person name="Maeda R."/>
            <person name="Honda K."/>
            <person name="Sakurai N."/>
            <person name="Takahashi Y."/>
            <person name="Watada M."/>
            <person name="Katoh T."/>
            <person name="Gotoh A."/>
            <person name="Gotoh Y."/>
            <person name="Taniguchi I."/>
            <person name="Nakamura K."/>
            <person name="Hayashi T."/>
            <person name="Katayama T."/>
            <person name="Uemura T."/>
            <person name="Hattori Y."/>
        </authorList>
    </citation>
    <scope>NUCLEOTIDE SEQUENCE [LARGE SCALE GENOMIC DNA]</scope>
    <source>
        <strain evidence="1 2">PK-24</strain>
    </source>
</reference>
<sequence>MHHNNDGRILTLGVLPIISHSSKIQRDVYSQTINLIANILCLTSNYADYKLSRIIVYVVDHHFADKVLSQFQSAGLSCYITNCIVKLMGPDIYVSADISMQYWFQSKL</sequence>
<protein>
    <submittedName>
        <fullName evidence="1">Uncharacterized protein</fullName>
    </submittedName>
</protein>
<proteinExistence type="predicted"/>
<evidence type="ECO:0000313" key="2">
    <source>
        <dbReference type="Proteomes" id="UP001378960"/>
    </source>
</evidence>
<evidence type="ECO:0000313" key="1">
    <source>
        <dbReference type="EMBL" id="GMM47105.1"/>
    </source>
</evidence>
<dbReference type="AlphaFoldDB" id="A0AAV5R720"/>
<dbReference type="Proteomes" id="UP001378960">
    <property type="component" value="Unassembled WGS sequence"/>
</dbReference>
<keyword evidence="2" id="KW-1185">Reference proteome</keyword>
<comment type="caution">
    <text evidence="1">The sequence shown here is derived from an EMBL/GenBank/DDBJ whole genome shotgun (WGS) entry which is preliminary data.</text>
</comment>
<name>A0AAV5R720_PICKL</name>
<organism evidence="1 2">
    <name type="scientific">Pichia kluyveri</name>
    <name type="common">Yeast</name>
    <dbReference type="NCBI Taxonomy" id="36015"/>
    <lineage>
        <taxon>Eukaryota</taxon>
        <taxon>Fungi</taxon>
        <taxon>Dikarya</taxon>
        <taxon>Ascomycota</taxon>
        <taxon>Saccharomycotina</taxon>
        <taxon>Pichiomycetes</taxon>
        <taxon>Pichiales</taxon>
        <taxon>Pichiaceae</taxon>
        <taxon>Pichia</taxon>
    </lineage>
</organism>
<accession>A0AAV5R720</accession>